<keyword evidence="4" id="KW-1185">Reference proteome</keyword>
<evidence type="ECO:0000256" key="1">
    <source>
        <dbReference type="SAM" id="SignalP"/>
    </source>
</evidence>
<proteinExistence type="predicted"/>
<dbReference type="EMBL" id="OCNJ01000007">
    <property type="protein sequence ID" value="SOD98152.1"/>
    <property type="molecule type" value="Genomic_DNA"/>
</dbReference>
<evidence type="ECO:0000259" key="2">
    <source>
        <dbReference type="Pfam" id="PF00174"/>
    </source>
</evidence>
<organism evidence="3 4">
    <name type="scientific">Caenispirillum bisanense</name>
    <dbReference type="NCBI Taxonomy" id="414052"/>
    <lineage>
        <taxon>Bacteria</taxon>
        <taxon>Pseudomonadati</taxon>
        <taxon>Pseudomonadota</taxon>
        <taxon>Alphaproteobacteria</taxon>
        <taxon>Rhodospirillales</taxon>
        <taxon>Novispirillaceae</taxon>
        <taxon>Caenispirillum</taxon>
    </lineage>
</organism>
<sequence length="173" mass="18743">MRSAVFALMVLIGVAAAALPSAPSSAAGPLPQPSGAPLLTVDGAIDATNRDGKAVFDRAMLERLGMHALRTGTTWTDGVNTFEGVLARDVMAAVGARGDTVIAIAINDYRIDIPVSDFSDYDVLFALRMDGKDLTARDKGPLWIVYPRDDHAELQDGRRDHRWVWQLNALRVE</sequence>
<name>A0A286GRN3_9PROT</name>
<evidence type="ECO:0000313" key="3">
    <source>
        <dbReference type="EMBL" id="SOD98152.1"/>
    </source>
</evidence>
<accession>A0A286GRN3</accession>
<dbReference type="RefSeq" id="WP_217992063.1">
    <property type="nucleotide sequence ID" value="NZ_OCNJ01000007.1"/>
</dbReference>
<protein>
    <recommendedName>
        <fullName evidence="2">Oxidoreductase molybdopterin-binding domain-containing protein</fullName>
    </recommendedName>
</protein>
<gene>
    <name evidence="3" type="ORF">SAMN05421508_107218</name>
</gene>
<reference evidence="3 4" key="1">
    <citation type="submission" date="2017-09" db="EMBL/GenBank/DDBJ databases">
        <authorList>
            <person name="Ehlers B."/>
            <person name="Leendertz F.H."/>
        </authorList>
    </citation>
    <scope>NUCLEOTIDE SEQUENCE [LARGE SCALE GENOMIC DNA]</scope>
    <source>
        <strain evidence="3 4">USBA 140</strain>
    </source>
</reference>
<dbReference type="InterPro" id="IPR036374">
    <property type="entry name" value="OxRdtase_Mopterin-bd_sf"/>
</dbReference>
<feature type="signal peptide" evidence="1">
    <location>
        <begin position="1"/>
        <end position="26"/>
    </location>
</feature>
<dbReference type="Pfam" id="PF00174">
    <property type="entry name" value="Oxidored_molyb"/>
    <property type="match status" value="1"/>
</dbReference>
<feature type="domain" description="Oxidoreductase molybdopterin-binding" evidence="2">
    <location>
        <begin position="70"/>
        <end position="147"/>
    </location>
</feature>
<feature type="chain" id="PRO_5013126491" description="Oxidoreductase molybdopterin-binding domain-containing protein" evidence="1">
    <location>
        <begin position="27"/>
        <end position="173"/>
    </location>
</feature>
<dbReference type="SUPFAM" id="SSF56524">
    <property type="entry name" value="Oxidoreductase molybdopterin-binding domain"/>
    <property type="match status" value="1"/>
</dbReference>
<evidence type="ECO:0000313" key="4">
    <source>
        <dbReference type="Proteomes" id="UP000219621"/>
    </source>
</evidence>
<dbReference type="InterPro" id="IPR000572">
    <property type="entry name" value="OxRdtase_Mopterin-bd_dom"/>
</dbReference>
<keyword evidence="1" id="KW-0732">Signal</keyword>
<dbReference type="AlphaFoldDB" id="A0A286GRN3"/>
<dbReference type="Gene3D" id="3.90.420.10">
    <property type="entry name" value="Oxidoreductase, molybdopterin-binding domain"/>
    <property type="match status" value="1"/>
</dbReference>
<dbReference type="Proteomes" id="UP000219621">
    <property type="component" value="Unassembled WGS sequence"/>
</dbReference>